<evidence type="ECO:0000313" key="4">
    <source>
        <dbReference type="EMBL" id="RAJ04050.1"/>
    </source>
</evidence>
<protein>
    <submittedName>
        <fullName evidence="4">FecR family protein</fullName>
    </submittedName>
</protein>
<dbReference type="PIRSF" id="PIRSF018266">
    <property type="entry name" value="FecR"/>
    <property type="match status" value="1"/>
</dbReference>
<keyword evidence="1" id="KW-0472">Membrane</keyword>
<dbReference type="AlphaFoldDB" id="A0A327QI11"/>
<accession>A0A327QI11</accession>
<dbReference type="Proteomes" id="UP000249547">
    <property type="component" value="Unassembled WGS sequence"/>
</dbReference>
<dbReference type="PANTHER" id="PTHR30273:SF2">
    <property type="entry name" value="PROTEIN FECR"/>
    <property type="match status" value="1"/>
</dbReference>
<sequence>MNSTRLQSLLAKYGRNECSNDEMEELSAWYAQLNAFGEAPPMMHTDEENAIQEKIWRNITQQAGISTQSRGIRLIWKRVAGIAASAAILFAAWGVYQYTTSGSSLTTAEKDASSAMEAALGSTSTFYLSDGTQVKLNAGSKLICAKHFNSQNREVFIEGEAFFDVAKNSNKPFIIHAHKMDIRVLGTTLNVKSYAADKTSEAALVTGSVEVIVQAEKQHRVLLLPKQKIVLLNESKSVDFQLLPVKYQSALQDSGFVVGNLVQNELDSSFVETSWKDDKWEFDDEPLSDIANKLARRYNVTIQIEDASLANKRMTASFENEDLATVLEALRQTQSHPFQYTINNGTVMITK</sequence>
<dbReference type="Gene3D" id="3.55.50.30">
    <property type="match status" value="1"/>
</dbReference>
<dbReference type="InterPro" id="IPR006860">
    <property type="entry name" value="FecR"/>
</dbReference>
<dbReference type="Gene3D" id="2.60.120.1440">
    <property type="match status" value="1"/>
</dbReference>
<dbReference type="GO" id="GO:0016989">
    <property type="term" value="F:sigma factor antagonist activity"/>
    <property type="evidence" value="ECO:0007669"/>
    <property type="project" value="TreeGrafter"/>
</dbReference>
<comment type="caution">
    <text evidence="4">The sequence shown here is derived from an EMBL/GenBank/DDBJ whole genome shotgun (WGS) entry which is preliminary data.</text>
</comment>
<dbReference type="Pfam" id="PF04773">
    <property type="entry name" value="FecR"/>
    <property type="match status" value="1"/>
</dbReference>
<evidence type="ECO:0000313" key="5">
    <source>
        <dbReference type="Proteomes" id="UP000249547"/>
    </source>
</evidence>
<evidence type="ECO:0000259" key="2">
    <source>
        <dbReference type="Pfam" id="PF04773"/>
    </source>
</evidence>
<keyword evidence="1" id="KW-0812">Transmembrane</keyword>
<keyword evidence="1" id="KW-1133">Transmembrane helix</keyword>
<dbReference type="Pfam" id="PF16344">
    <property type="entry name" value="FecR_C"/>
    <property type="match status" value="1"/>
</dbReference>
<feature type="transmembrane region" description="Helical" evidence="1">
    <location>
        <begin position="79"/>
        <end position="96"/>
    </location>
</feature>
<name>A0A327QI11_9BACT</name>
<dbReference type="PANTHER" id="PTHR30273">
    <property type="entry name" value="PERIPLASMIC SIGNAL SENSOR AND SIGMA FACTOR ACTIVATOR FECR-RELATED"/>
    <property type="match status" value="1"/>
</dbReference>
<feature type="domain" description="FecR protein" evidence="2">
    <location>
        <begin position="118"/>
        <end position="210"/>
    </location>
</feature>
<proteinExistence type="predicted"/>
<dbReference type="OrthoDB" id="1523735at2"/>
<dbReference type="RefSeq" id="WP_111598366.1">
    <property type="nucleotide sequence ID" value="NZ_QLLL01000005.1"/>
</dbReference>
<feature type="domain" description="Protein FecR C-terminal" evidence="3">
    <location>
        <begin position="280"/>
        <end position="349"/>
    </location>
</feature>
<evidence type="ECO:0000259" key="3">
    <source>
        <dbReference type="Pfam" id="PF16344"/>
    </source>
</evidence>
<reference evidence="4 5" key="1">
    <citation type="submission" date="2018-06" db="EMBL/GenBank/DDBJ databases">
        <title>Genomic Encyclopedia of Archaeal and Bacterial Type Strains, Phase II (KMG-II): from individual species to whole genera.</title>
        <authorList>
            <person name="Goeker M."/>
        </authorList>
    </citation>
    <scope>NUCLEOTIDE SEQUENCE [LARGE SCALE GENOMIC DNA]</scope>
    <source>
        <strain evidence="4 5">DSM 23857</strain>
    </source>
</reference>
<dbReference type="EMBL" id="QLLL01000005">
    <property type="protein sequence ID" value="RAJ04050.1"/>
    <property type="molecule type" value="Genomic_DNA"/>
</dbReference>
<dbReference type="InterPro" id="IPR012373">
    <property type="entry name" value="Ferrdict_sens_TM"/>
</dbReference>
<keyword evidence="5" id="KW-1185">Reference proteome</keyword>
<dbReference type="InterPro" id="IPR032508">
    <property type="entry name" value="FecR_C"/>
</dbReference>
<gene>
    <name evidence="4" type="ORF">LX64_02927</name>
</gene>
<organism evidence="4 5">
    <name type="scientific">Chitinophaga skermanii</name>
    <dbReference type="NCBI Taxonomy" id="331697"/>
    <lineage>
        <taxon>Bacteria</taxon>
        <taxon>Pseudomonadati</taxon>
        <taxon>Bacteroidota</taxon>
        <taxon>Chitinophagia</taxon>
        <taxon>Chitinophagales</taxon>
        <taxon>Chitinophagaceae</taxon>
        <taxon>Chitinophaga</taxon>
    </lineage>
</organism>
<evidence type="ECO:0000256" key="1">
    <source>
        <dbReference type="SAM" id="Phobius"/>
    </source>
</evidence>